<feature type="coiled-coil region" evidence="1">
    <location>
        <begin position="773"/>
        <end position="829"/>
    </location>
</feature>
<organism evidence="3 4">
    <name type="scientific">Botrytis tulipae</name>
    <dbReference type="NCBI Taxonomy" id="87230"/>
    <lineage>
        <taxon>Eukaryota</taxon>
        <taxon>Fungi</taxon>
        <taxon>Dikarya</taxon>
        <taxon>Ascomycota</taxon>
        <taxon>Pezizomycotina</taxon>
        <taxon>Leotiomycetes</taxon>
        <taxon>Helotiales</taxon>
        <taxon>Sclerotiniaceae</taxon>
        <taxon>Botrytis</taxon>
    </lineage>
</organism>
<dbReference type="OrthoDB" id="407630at2759"/>
<dbReference type="EMBL" id="PQXH01000018">
    <property type="protein sequence ID" value="TGO17342.1"/>
    <property type="molecule type" value="Genomic_DNA"/>
</dbReference>
<keyword evidence="1" id="KW-0175">Coiled coil</keyword>
<protein>
    <submittedName>
        <fullName evidence="3">Uncharacterized protein</fullName>
    </submittedName>
</protein>
<evidence type="ECO:0000256" key="1">
    <source>
        <dbReference type="SAM" id="Coils"/>
    </source>
</evidence>
<dbReference type="Gene3D" id="1.20.5.340">
    <property type="match status" value="1"/>
</dbReference>
<reference evidence="3 4" key="1">
    <citation type="submission" date="2017-12" db="EMBL/GenBank/DDBJ databases">
        <title>Comparative genomics of Botrytis spp.</title>
        <authorList>
            <person name="Valero-Jimenez C.A."/>
            <person name="Tapia P."/>
            <person name="Veloso J."/>
            <person name="Silva-Moreno E."/>
            <person name="Staats M."/>
            <person name="Valdes J.H."/>
            <person name="Van Kan J.A.L."/>
        </authorList>
    </citation>
    <scope>NUCLEOTIDE SEQUENCE [LARGE SCALE GENOMIC DNA]</scope>
    <source>
        <strain evidence="3 4">Bt9001</strain>
    </source>
</reference>
<proteinExistence type="predicted"/>
<sequence>MSELQEDVDMMNDPLLERALDENNYDLLVPNLEELNTLFSGMQSKYESLQADAEHSGNVVILLRRIMNDVKTLTKDKVLVKKYIEMLNKKYEELKAIEEATKISGQAAQQQKEELSRCLMSNNEAAKKKEKELLVRINNVSVGSDVRKAFNDLLNAFQELSLSNKKTAENVIESNTESMNVLTDFSKASIDKALDSSKASINDVAESLKASINSVAESSKTSINNFAGSSKISFSEVVESSKASIIGVADSSKKSVNGLADSSKNSMNALTDSSKSSIIKMVESSTASIELLFNSSKKSLDETAEQAKKSIDDSKTSIQKEIENINESIRCANSVIDEGVKSVTKTMTDKSTTLVSSVDQVKISLEEKTKASIEEFVTSAKATIGDNVKSSNDDFILSVKEAIGNAIKTGRASAGKERKIVDQADEIERLLDLVKSQETMISTLSSENHSLKRVNDTLINEKNSIQAQLDAEKNNFTRVTGERNLLEADKTTLQAEKTLLDTRVLTLQNDNNSLSEQVSTLTAEKSKVEQGVSTLKTRVSELKNNAYTSSRQITALEKSVSDRDQTIKTLESTIIPHDDLKQQLLEKTDMIQQLQSIDYEKMSEGQEAMNEAYQKENNNHLDKIRDSHQKQLVNLEQYFARHMEKNRNYHNETFDKLLKISKVPVAPCPSCAQHEEKIASFKRDVLAKDSEIKTLRDQVNTIKDAVTSQTELIKLQGTLYEDIKSFKKKKEVREKALASMTEDRDQWREMHQKLSSQQTQELGKLRLELGKPTLELENKVRELNLATEKLKKDNEKVFEDLTNCHKLAIESKEKEIELLKSENESIRKMKPATPVSPTAPEASPISEGSAVKKRNHEIFSGSPQSKFVRAWRKYCSDMFTIADKMVPEGVPNVSVGFCRISQCFVSEECIKTFNELYARAEKSHVCK</sequence>
<comment type="caution">
    <text evidence="3">The sequence shown here is derived from an EMBL/GenBank/DDBJ whole genome shotgun (WGS) entry which is preliminary data.</text>
</comment>
<evidence type="ECO:0000313" key="4">
    <source>
        <dbReference type="Proteomes" id="UP000297777"/>
    </source>
</evidence>
<keyword evidence="4" id="KW-1185">Reference proteome</keyword>
<evidence type="ECO:0000313" key="3">
    <source>
        <dbReference type="EMBL" id="TGO17342.1"/>
    </source>
</evidence>
<gene>
    <name evidence="3" type="ORF">BTUL_0018g00090</name>
</gene>
<evidence type="ECO:0000256" key="2">
    <source>
        <dbReference type="SAM" id="MobiDB-lite"/>
    </source>
</evidence>
<dbReference type="AlphaFoldDB" id="A0A4Z1F2T2"/>
<name>A0A4Z1F2T2_9HELO</name>
<dbReference type="Proteomes" id="UP000297777">
    <property type="component" value="Unassembled WGS sequence"/>
</dbReference>
<accession>A0A4Z1F2T2</accession>
<feature type="region of interest" description="Disordered" evidence="2">
    <location>
        <begin position="829"/>
        <end position="855"/>
    </location>
</feature>